<feature type="signal peptide" evidence="1">
    <location>
        <begin position="1"/>
        <end position="21"/>
    </location>
</feature>
<dbReference type="OrthoDB" id="10334214at2759"/>
<evidence type="ECO:0008006" key="4">
    <source>
        <dbReference type="Google" id="ProtNLM"/>
    </source>
</evidence>
<reference evidence="3" key="1">
    <citation type="journal article" date="2011" name="Proc. Natl. Acad. Sci. U.S.A.">
        <title>Obligate biotrophy features unraveled by the genomic analysis of rust fungi.</title>
        <authorList>
            <person name="Duplessis S."/>
            <person name="Cuomo C.A."/>
            <person name="Lin Y.-C."/>
            <person name="Aerts A."/>
            <person name="Tisserant E."/>
            <person name="Veneault-Fourrey C."/>
            <person name="Joly D.L."/>
            <person name="Hacquard S."/>
            <person name="Amselem J."/>
            <person name="Cantarel B.L."/>
            <person name="Chiu R."/>
            <person name="Coutinho P.M."/>
            <person name="Feau N."/>
            <person name="Field M."/>
            <person name="Frey P."/>
            <person name="Gelhaye E."/>
            <person name="Goldberg J."/>
            <person name="Grabherr M.G."/>
            <person name="Kodira C.D."/>
            <person name="Kohler A."/>
            <person name="Kuees U."/>
            <person name="Lindquist E.A."/>
            <person name="Lucas S.M."/>
            <person name="Mago R."/>
            <person name="Mauceli E."/>
            <person name="Morin E."/>
            <person name="Murat C."/>
            <person name="Pangilinan J.L."/>
            <person name="Park R."/>
            <person name="Pearson M."/>
            <person name="Quesneville H."/>
            <person name="Rouhier N."/>
            <person name="Sakthikumar S."/>
            <person name="Salamov A.A."/>
            <person name="Schmutz J."/>
            <person name="Selles B."/>
            <person name="Shapiro H."/>
            <person name="Tanguay P."/>
            <person name="Tuskan G.A."/>
            <person name="Henrissat B."/>
            <person name="Van de Peer Y."/>
            <person name="Rouze P."/>
            <person name="Ellis J.G."/>
            <person name="Dodds P.N."/>
            <person name="Schein J.E."/>
            <person name="Zhong S."/>
            <person name="Hamelin R.C."/>
            <person name="Grigoriev I.V."/>
            <person name="Szabo L.J."/>
            <person name="Martin F."/>
        </authorList>
    </citation>
    <scope>NUCLEOTIDE SEQUENCE [LARGE SCALE GENOMIC DNA]</scope>
    <source>
        <strain evidence="3">98AG31 / pathotype 3-4-7</strain>
    </source>
</reference>
<gene>
    <name evidence="2" type="ORF">MELLADRAFT_65965</name>
</gene>
<name>F4RXD7_MELLP</name>
<organism evidence="3">
    <name type="scientific">Melampsora larici-populina (strain 98AG31 / pathotype 3-4-7)</name>
    <name type="common">Poplar leaf rust fungus</name>
    <dbReference type="NCBI Taxonomy" id="747676"/>
    <lineage>
        <taxon>Eukaryota</taxon>
        <taxon>Fungi</taxon>
        <taxon>Dikarya</taxon>
        <taxon>Basidiomycota</taxon>
        <taxon>Pucciniomycotina</taxon>
        <taxon>Pucciniomycetes</taxon>
        <taxon>Pucciniales</taxon>
        <taxon>Melampsoraceae</taxon>
        <taxon>Melampsora</taxon>
    </lineage>
</organism>
<evidence type="ECO:0000256" key="1">
    <source>
        <dbReference type="SAM" id="SignalP"/>
    </source>
</evidence>
<protein>
    <recommendedName>
        <fullName evidence="4">Secreted protein</fullName>
    </recommendedName>
</protein>
<keyword evidence="1" id="KW-0732">Signal</keyword>
<dbReference type="Proteomes" id="UP000001072">
    <property type="component" value="Unassembled WGS sequence"/>
</dbReference>
<dbReference type="AlphaFoldDB" id="F4RXD7"/>
<dbReference type="KEGG" id="mlr:MELLADRAFT_65965"/>
<dbReference type="InParanoid" id="F4RXD7"/>
<feature type="chain" id="PRO_5003315579" description="Secreted protein" evidence="1">
    <location>
        <begin position="22"/>
        <end position="165"/>
    </location>
</feature>
<keyword evidence="3" id="KW-1185">Reference proteome</keyword>
<proteinExistence type="predicted"/>
<dbReference type="GeneID" id="18930531"/>
<accession>F4RXD7</accession>
<evidence type="ECO:0000313" key="2">
    <source>
        <dbReference type="EMBL" id="EGG03004.1"/>
    </source>
</evidence>
<dbReference type="HOGENOM" id="CLU_1611143_0_0_1"/>
<evidence type="ECO:0000313" key="3">
    <source>
        <dbReference type="Proteomes" id="UP000001072"/>
    </source>
</evidence>
<dbReference type="EMBL" id="GL883127">
    <property type="protein sequence ID" value="EGG03004.1"/>
    <property type="molecule type" value="Genomic_DNA"/>
</dbReference>
<sequence>MRSQLGTTFVRLALIVIISLARDPLLNFRFDGFVSAVEVTRSGTLNGPVDKCYVALKHNEPQSAPATAHNSTSVETIDDSNVISARLLTIDPFETSNRIVTLDNGKDCKIAVLLLVKEYKNRQNLKTFSSCQGEADTHLKESMQMRDFEEDHLQLRLLPVRLSIF</sequence>
<dbReference type="RefSeq" id="XP_007413797.1">
    <property type="nucleotide sequence ID" value="XM_007413735.1"/>
</dbReference>
<dbReference type="VEuPathDB" id="FungiDB:MELLADRAFT_65965"/>